<evidence type="ECO:0000313" key="3">
    <source>
        <dbReference type="EMBL" id="HEC78508.1"/>
    </source>
</evidence>
<feature type="signal peptide" evidence="1">
    <location>
        <begin position="1"/>
        <end position="20"/>
    </location>
</feature>
<dbReference type="InterPro" id="IPR026444">
    <property type="entry name" value="Secre_tail"/>
</dbReference>
<dbReference type="NCBIfam" id="TIGR04183">
    <property type="entry name" value="Por_Secre_tail"/>
    <property type="match status" value="1"/>
</dbReference>
<organism evidence="3 4">
    <name type="scientific">candidate division WOR-3 bacterium</name>
    <dbReference type="NCBI Taxonomy" id="2052148"/>
    <lineage>
        <taxon>Bacteria</taxon>
        <taxon>Bacteria division WOR-3</taxon>
    </lineage>
</organism>
<protein>
    <submittedName>
        <fullName evidence="3">T9SS type A sorting domain-containing protein</fullName>
    </submittedName>
</protein>
<sequence>MEKKMKKIILLFFCTTLAIAADYNKIPLLKWAGPPGSEPETYEEWITAHPMREPSYIRDRVVYGDGRAGTVALFTEQNIAQSIAEEITQLTNNLASEGYTVLSYQIDGGSPEDLRNFLQGLYASDSIEGALFIGDIPVAWFEIADDFNQYGYTDFPCELFFMDLDGTWLDTMNTGNGKYDGHQGELSPEIYIGRLYPANLGDDTLLLQNYFKKDNAFRHDTLLLTQRALVFVDDDWIPWANQWADDVALLYPDTMNYWDAETTRASVYRTKLDTTQAWVSVFAHSWPGGHQFAYNSGSSHDYYYASEYTAQNPPTNFYNFFACSFSRYTESSNCGGSRAIFNQDYGLCSIGSTKTGSMLDFEYFYNWLGSGTNLGKAFKEWFTHIVQDGVTFDELCWHYGMTLLGDCFLIPKGHNTAVKESESENPASAPFTLLKNPIPDLIQLNLRIDNITEVKITVFDCTGRAHIFSTYTLNAGENRISIKESGKLPAGIYFLKVDIGNRTATRKIVKL</sequence>
<dbReference type="AlphaFoldDB" id="A0A9C9K046"/>
<accession>A0A9C9K046</accession>
<proteinExistence type="predicted"/>
<gene>
    <name evidence="3" type="ORF">ENI34_05115</name>
</gene>
<name>A0A9C9K046_UNCW3</name>
<dbReference type="Proteomes" id="UP000885826">
    <property type="component" value="Unassembled WGS sequence"/>
</dbReference>
<comment type="caution">
    <text evidence="3">The sequence shown here is derived from an EMBL/GenBank/DDBJ whole genome shotgun (WGS) entry which is preliminary data.</text>
</comment>
<feature type="chain" id="PRO_5039532811" evidence="1">
    <location>
        <begin position="21"/>
        <end position="511"/>
    </location>
</feature>
<feature type="domain" description="Secretion system C-terminal sorting" evidence="2">
    <location>
        <begin position="436"/>
        <end position="509"/>
    </location>
</feature>
<evidence type="ECO:0000256" key="1">
    <source>
        <dbReference type="SAM" id="SignalP"/>
    </source>
</evidence>
<evidence type="ECO:0000259" key="2">
    <source>
        <dbReference type="Pfam" id="PF18962"/>
    </source>
</evidence>
<reference evidence="3" key="1">
    <citation type="journal article" date="2020" name="mSystems">
        <title>Genome- and Community-Level Interaction Insights into Carbon Utilization and Element Cycling Functions of Hydrothermarchaeota in Hydrothermal Sediment.</title>
        <authorList>
            <person name="Zhou Z."/>
            <person name="Liu Y."/>
            <person name="Xu W."/>
            <person name="Pan J."/>
            <person name="Luo Z.H."/>
            <person name="Li M."/>
        </authorList>
    </citation>
    <scope>NUCLEOTIDE SEQUENCE</scope>
    <source>
        <strain evidence="3">HyVt-388</strain>
    </source>
</reference>
<evidence type="ECO:0000313" key="4">
    <source>
        <dbReference type="Proteomes" id="UP000885826"/>
    </source>
</evidence>
<dbReference type="Pfam" id="PF18962">
    <property type="entry name" value="Por_Secre_tail"/>
    <property type="match status" value="1"/>
</dbReference>
<keyword evidence="1" id="KW-0732">Signal</keyword>
<dbReference type="EMBL" id="DRIG01000056">
    <property type="protein sequence ID" value="HEC78508.1"/>
    <property type="molecule type" value="Genomic_DNA"/>
</dbReference>